<dbReference type="InterPro" id="IPR029058">
    <property type="entry name" value="AB_hydrolase_fold"/>
</dbReference>
<evidence type="ECO:0000256" key="3">
    <source>
        <dbReference type="ARBA" id="ARBA00022670"/>
    </source>
</evidence>
<dbReference type="PROSITE" id="PS00131">
    <property type="entry name" value="CARBOXYPEPT_SER_SER"/>
    <property type="match status" value="1"/>
</dbReference>
<dbReference type="SUPFAM" id="SSF53474">
    <property type="entry name" value="alpha/beta-Hydrolases"/>
    <property type="match status" value="1"/>
</dbReference>
<evidence type="ECO:0000256" key="4">
    <source>
        <dbReference type="ARBA" id="ARBA00022801"/>
    </source>
</evidence>
<keyword evidence="4 6" id="KW-0378">Hydrolase</keyword>
<name>A0A2S4VGT0_9BASI</name>
<dbReference type="AlphaFoldDB" id="A0A2S4VGT0"/>
<dbReference type="Proteomes" id="UP000239156">
    <property type="component" value="Unassembled WGS sequence"/>
</dbReference>
<sequence length="488" mass="54480">MNLVFARCILWIGFHHCLLADSSPGQDSGKPPNLQFSSPRAQKLAVPRKLPQMDFAIDPSYAGLLDISKGSHEQAKIFFWFIPAQTALGANELTLWSNGGPGCSSMIGAFQENGPVNLISLSPSPARGRTRGIKNPHSWHTRTNMLYVDHPVGVGYSVGNAVIDNEYQVANYLCRFLQEWLKVFPEMSQKNFFLAGESYAGMYLSYTAAAIHAKKYQLPLSLQGLLLIDAVFSDTLLQEQVPLYTFVEKHKSTFKFDESFMAKLNETDKNCGYSQYLSKHLVYPPHGLLPDLTLATSSENPKLVKPECNIVTMMNLHLPVGFQTYNILWKKTFDYALDPFLTYFDMLDVKEAFNIDGERKWHACIQGNKSLFPNGDQSPPPALTVLPEVIQNNKRTILAQGSLDALLFMDGAKLALQNLTWNGELGFKKPIDQTFSIGGKTMGKYNSERGLTYIEVDDSGHKLPHDKPEAALQILDFFLGHSQTLSSP</sequence>
<keyword evidence="5" id="KW-0325">Glycoprotein</keyword>
<dbReference type="GO" id="GO:0004185">
    <property type="term" value="F:serine-type carboxypeptidase activity"/>
    <property type="evidence" value="ECO:0007669"/>
    <property type="project" value="UniProtKB-UniRule"/>
</dbReference>
<evidence type="ECO:0000256" key="6">
    <source>
        <dbReference type="RuleBase" id="RU361156"/>
    </source>
</evidence>
<feature type="chain" id="PRO_5015367630" description="Carboxypeptidase" evidence="6">
    <location>
        <begin position="21"/>
        <end position="488"/>
    </location>
</feature>
<keyword evidence="6" id="KW-0732">Signal</keyword>
<dbReference type="VEuPathDB" id="FungiDB:PSTT_07334"/>
<gene>
    <name evidence="7" type="ORF">PSTT_07334</name>
</gene>
<proteinExistence type="inferred from homology"/>
<evidence type="ECO:0000313" key="7">
    <source>
        <dbReference type="EMBL" id="POW08675.1"/>
    </source>
</evidence>
<dbReference type="Gene3D" id="3.40.50.1820">
    <property type="entry name" value="alpha/beta hydrolase"/>
    <property type="match status" value="1"/>
</dbReference>
<dbReference type="InterPro" id="IPR018202">
    <property type="entry name" value="Ser_caboxypep_ser_AS"/>
</dbReference>
<feature type="signal peptide" evidence="6">
    <location>
        <begin position="1"/>
        <end position="20"/>
    </location>
</feature>
<comment type="similarity">
    <text evidence="1 6">Belongs to the peptidase S10 family.</text>
</comment>
<dbReference type="GO" id="GO:0006508">
    <property type="term" value="P:proteolysis"/>
    <property type="evidence" value="ECO:0007669"/>
    <property type="project" value="UniProtKB-KW"/>
</dbReference>
<keyword evidence="8" id="KW-1185">Reference proteome</keyword>
<evidence type="ECO:0000256" key="2">
    <source>
        <dbReference type="ARBA" id="ARBA00022645"/>
    </source>
</evidence>
<dbReference type="PANTHER" id="PTHR11802:SF479">
    <property type="entry name" value="CARBOXYPEPTIDASE"/>
    <property type="match status" value="1"/>
</dbReference>
<dbReference type="PRINTS" id="PR00724">
    <property type="entry name" value="CRBOXYPTASEC"/>
</dbReference>
<dbReference type="PANTHER" id="PTHR11802">
    <property type="entry name" value="SERINE PROTEASE FAMILY S10 SERINE CARBOXYPEPTIDASE"/>
    <property type="match status" value="1"/>
</dbReference>
<evidence type="ECO:0000313" key="8">
    <source>
        <dbReference type="Proteomes" id="UP000239156"/>
    </source>
</evidence>
<evidence type="ECO:0000256" key="5">
    <source>
        <dbReference type="ARBA" id="ARBA00023180"/>
    </source>
</evidence>
<dbReference type="VEuPathDB" id="FungiDB:PSHT_11534"/>
<reference evidence="7" key="1">
    <citation type="submission" date="2017-12" db="EMBL/GenBank/DDBJ databases">
        <title>Gene loss provides genomic basis for host adaptation in cereal stripe rust fungi.</title>
        <authorList>
            <person name="Xia C."/>
        </authorList>
    </citation>
    <scope>NUCLEOTIDE SEQUENCE [LARGE SCALE GENOMIC DNA]</scope>
    <source>
        <strain evidence="7">93-210</strain>
    </source>
</reference>
<dbReference type="Pfam" id="PF00450">
    <property type="entry name" value="Peptidase_S10"/>
    <property type="match status" value="1"/>
</dbReference>
<keyword evidence="2 6" id="KW-0121">Carboxypeptidase</keyword>
<keyword evidence="3 6" id="KW-0645">Protease</keyword>
<dbReference type="InterPro" id="IPR001563">
    <property type="entry name" value="Peptidase_S10"/>
</dbReference>
<evidence type="ECO:0000256" key="1">
    <source>
        <dbReference type="ARBA" id="ARBA00009431"/>
    </source>
</evidence>
<organism evidence="7 8">
    <name type="scientific">Puccinia striiformis</name>
    <dbReference type="NCBI Taxonomy" id="27350"/>
    <lineage>
        <taxon>Eukaryota</taxon>
        <taxon>Fungi</taxon>
        <taxon>Dikarya</taxon>
        <taxon>Basidiomycota</taxon>
        <taxon>Pucciniomycotina</taxon>
        <taxon>Pucciniomycetes</taxon>
        <taxon>Pucciniales</taxon>
        <taxon>Pucciniaceae</taxon>
        <taxon>Puccinia</taxon>
    </lineage>
</organism>
<dbReference type="EC" id="3.4.16.-" evidence="6"/>
<protein>
    <recommendedName>
        <fullName evidence="6">Carboxypeptidase</fullName>
        <ecNumber evidence="6">3.4.16.-</ecNumber>
    </recommendedName>
</protein>
<accession>A0A2S4VGT0</accession>
<comment type="caution">
    <text evidence="7">The sequence shown here is derived from an EMBL/GenBank/DDBJ whole genome shotgun (WGS) entry which is preliminary data.</text>
</comment>
<dbReference type="EMBL" id="PKSL01000062">
    <property type="protein sequence ID" value="POW08675.1"/>
    <property type="molecule type" value="Genomic_DNA"/>
</dbReference>